<dbReference type="GO" id="GO:0008380">
    <property type="term" value="P:RNA splicing"/>
    <property type="evidence" value="ECO:0007669"/>
    <property type="project" value="UniProtKB-KW"/>
</dbReference>
<comment type="similarity">
    <text evidence="3">Belongs to the SQS1 family.</text>
</comment>
<dbReference type="SMART" id="SM00443">
    <property type="entry name" value="G_patch"/>
    <property type="match status" value="1"/>
</dbReference>
<proteinExistence type="inferred from homology"/>
<comment type="subcellular location">
    <subcellularLocation>
        <location evidence="2">Cytoplasm</location>
    </subcellularLocation>
    <subcellularLocation>
        <location evidence="1">Nucleus</location>
    </subcellularLocation>
</comment>
<dbReference type="Pfam" id="PF01585">
    <property type="entry name" value="G-patch"/>
    <property type="match status" value="1"/>
</dbReference>
<dbReference type="InterPro" id="IPR036867">
    <property type="entry name" value="R3H_dom_sf"/>
</dbReference>
<feature type="compositionally biased region" description="Basic and acidic residues" evidence="9">
    <location>
        <begin position="144"/>
        <end position="153"/>
    </location>
</feature>
<keyword evidence="8" id="KW-0539">Nucleus</keyword>
<dbReference type="GO" id="GO:0006397">
    <property type="term" value="P:mRNA processing"/>
    <property type="evidence" value="ECO:0007669"/>
    <property type="project" value="UniProtKB-KW"/>
</dbReference>
<feature type="compositionally biased region" description="Basic and acidic residues" evidence="9">
    <location>
        <begin position="56"/>
        <end position="67"/>
    </location>
</feature>
<dbReference type="SMART" id="SM00393">
    <property type="entry name" value="R3H"/>
    <property type="match status" value="1"/>
</dbReference>
<evidence type="ECO:0000256" key="4">
    <source>
        <dbReference type="ARBA" id="ARBA00018964"/>
    </source>
</evidence>
<dbReference type="Pfam" id="PF01424">
    <property type="entry name" value="R3H"/>
    <property type="match status" value="1"/>
</dbReference>
<keyword evidence="6" id="KW-0507">mRNA processing</keyword>
<dbReference type="CDD" id="cd02646">
    <property type="entry name" value="R3H_G-patch"/>
    <property type="match status" value="1"/>
</dbReference>
<gene>
    <name evidence="12" type="ORF">NUU61_000344</name>
</gene>
<feature type="region of interest" description="Disordered" evidence="9">
    <location>
        <begin position="101"/>
        <end position="196"/>
    </location>
</feature>
<sequence>MGSPKPTSNGPQWLQFTMQQAARNTETHHRWWSNNNLRHKAVQFVSAGDLQPSEFQDIHREDREGCGPKEVNPEQEETQTQDTNPLERTHQDAMFFFDSAGSQATNTGLPDPAMRSRLSDSDDTSEDEVVFTGRQSTRPAVIETKPDELREILQKTTIGTPAMTLSTPPDRAPDPNRTRGTNPPTEKSHASPSDVENETLADYIANMDSDYYDEDTCSNTHLEPEGGIDVHRATAQLDLSTPGSPDSQTRTLNFTPKHHPDHVDVESEARVQHSIDVLAKMYLDTDEEQAIVLGEDEQDEDCSFEGTDSGSDDGGDFGDIDLLDDMTETHTRITTKRARATRNTFASATAFADALESDPYYGFDVMDFDRPSLLKKAKGKQPAFDLILADSEFETQLQEAWQNDRKKKKAKKKEREELRSQGILANKTGGQDLKVKYSNGMNMEQLISETRHFLLSPKISLALPPMTKQRRKLIHELANTLNLKSQSRGDGLARFPILHKTARTPGYTKKTISKVDHLLSGRKLNRRLFKNWGSDAPRSKTKRGNAGAAVSYMDGEVVGASAPEIGAENRGRAILEKMGWSTGTALGATNNKGILLPVAHVVKNSRAGLG</sequence>
<dbReference type="AlphaFoldDB" id="A0A9W9KQK4"/>
<dbReference type="OrthoDB" id="21470at2759"/>
<keyword evidence="13" id="KW-1185">Reference proteome</keyword>
<reference evidence="12" key="1">
    <citation type="submission" date="2022-11" db="EMBL/GenBank/DDBJ databases">
        <authorList>
            <person name="Petersen C."/>
        </authorList>
    </citation>
    <scope>NUCLEOTIDE SEQUENCE</scope>
    <source>
        <strain evidence="12">IBT 34128</strain>
    </source>
</reference>
<feature type="region of interest" description="Disordered" evidence="9">
    <location>
        <begin position="297"/>
        <end position="316"/>
    </location>
</feature>
<dbReference type="RefSeq" id="XP_056515778.1">
    <property type="nucleotide sequence ID" value="XM_056650928.1"/>
</dbReference>
<reference evidence="12" key="2">
    <citation type="journal article" date="2023" name="IMA Fungus">
        <title>Comparative genomic study of the Penicillium genus elucidates a diverse pangenome and 15 lateral gene transfer events.</title>
        <authorList>
            <person name="Petersen C."/>
            <person name="Sorensen T."/>
            <person name="Nielsen M.R."/>
            <person name="Sondergaard T.E."/>
            <person name="Sorensen J.L."/>
            <person name="Fitzpatrick D.A."/>
            <person name="Frisvad J.C."/>
            <person name="Nielsen K.L."/>
        </authorList>
    </citation>
    <scope>NUCLEOTIDE SEQUENCE</scope>
    <source>
        <strain evidence="12">IBT 34128</strain>
    </source>
</reference>
<evidence type="ECO:0000259" key="11">
    <source>
        <dbReference type="PROSITE" id="PS51061"/>
    </source>
</evidence>
<evidence type="ECO:0000256" key="3">
    <source>
        <dbReference type="ARBA" id="ARBA00010306"/>
    </source>
</evidence>
<dbReference type="InterPro" id="IPR051189">
    <property type="entry name" value="Splicing_assoc_domain"/>
</dbReference>
<feature type="domain" description="R3H" evidence="11">
    <location>
        <begin position="440"/>
        <end position="502"/>
    </location>
</feature>
<accession>A0A9W9KQK4</accession>
<dbReference type="Gene3D" id="3.30.1370.50">
    <property type="entry name" value="R3H-like domain"/>
    <property type="match status" value="1"/>
</dbReference>
<dbReference type="PROSITE" id="PS51061">
    <property type="entry name" value="R3H"/>
    <property type="match status" value="1"/>
</dbReference>
<feature type="domain" description="G-patch" evidence="10">
    <location>
        <begin position="567"/>
        <end position="610"/>
    </location>
</feature>
<dbReference type="InterPro" id="IPR001374">
    <property type="entry name" value="R3H_dom"/>
</dbReference>
<feature type="region of interest" description="Disordered" evidence="9">
    <location>
        <begin position="49"/>
        <end position="86"/>
    </location>
</feature>
<dbReference type="EMBL" id="JAPMSZ010000001">
    <property type="protein sequence ID" value="KAJ5114585.1"/>
    <property type="molecule type" value="Genomic_DNA"/>
</dbReference>
<dbReference type="PANTHER" id="PTHR14195">
    <property type="entry name" value="G PATCH DOMAIN CONTAINING PROTEIN 2"/>
    <property type="match status" value="1"/>
</dbReference>
<evidence type="ECO:0000256" key="9">
    <source>
        <dbReference type="SAM" id="MobiDB-lite"/>
    </source>
</evidence>
<evidence type="ECO:0000256" key="6">
    <source>
        <dbReference type="ARBA" id="ARBA00022664"/>
    </source>
</evidence>
<organism evidence="12 13">
    <name type="scientific">Penicillium alfredii</name>
    <dbReference type="NCBI Taxonomy" id="1506179"/>
    <lineage>
        <taxon>Eukaryota</taxon>
        <taxon>Fungi</taxon>
        <taxon>Dikarya</taxon>
        <taxon>Ascomycota</taxon>
        <taxon>Pezizomycotina</taxon>
        <taxon>Eurotiomycetes</taxon>
        <taxon>Eurotiomycetidae</taxon>
        <taxon>Eurotiales</taxon>
        <taxon>Aspergillaceae</taxon>
        <taxon>Penicillium</taxon>
    </lineage>
</organism>
<feature type="compositionally biased region" description="Polar residues" evidence="9">
    <location>
        <begin position="154"/>
        <end position="167"/>
    </location>
</feature>
<dbReference type="GO" id="GO:0003676">
    <property type="term" value="F:nucleic acid binding"/>
    <property type="evidence" value="ECO:0007669"/>
    <property type="project" value="UniProtKB-UniRule"/>
</dbReference>
<keyword evidence="7" id="KW-0508">mRNA splicing</keyword>
<evidence type="ECO:0000256" key="5">
    <source>
        <dbReference type="ARBA" id="ARBA00022490"/>
    </source>
</evidence>
<comment type="caution">
    <text evidence="12">The sequence shown here is derived from an EMBL/GenBank/DDBJ whole genome shotgun (WGS) entry which is preliminary data.</text>
</comment>
<evidence type="ECO:0000256" key="8">
    <source>
        <dbReference type="ARBA" id="ARBA00023242"/>
    </source>
</evidence>
<dbReference type="InterPro" id="IPR000467">
    <property type="entry name" value="G_patch_dom"/>
</dbReference>
<dbReference type="GO" id="GO:0005634">
    <property type="term" value="C:nucleus"/>
    <property type="evidence" value="ECO:0007669"/>
    <property type="project" value="UniProtKB-SubCell"/>
</dbReference>
<protein>
    <recommendedName>
        <fullName evidence="4">Protein SQS1</fullName>
    </recommendedName>
</protein>
<evidence type="ECO:0000313" key="13">
    <source>
        <dbReference type="Proteomes" id="UP001141434"/>
    </source>
</evidence>
<keyword evidence="5" id="KW-0963">Cytoplasm</keyword>
<dbReference type="Proteomes" id="UP001141434">
    <property type="component" value="Unassembled WGS sequence"/>
</dbReference>
<evidence type="ECO:0000256" key="1">
    <source>
        <dbReference type="ARBA" id="ARBA00004123"/>
    </source>
</evidence>
<evidence type="ECO:0000256" key="2">
    <source>
        <dbReference type="ARBA" id="ARBA00004496"/>
    </source>
</evidence>
<dbReference type="PROSITE" id="PS50174">
    <property type="entry name" value="G_PATCH"/>
    <property type="match status" value="1"/>
</dbReference>
<name>A0A9W9KQK4_9EURO</name>
<evidence type="ECO:0000256" key="7">
    <source>
        <dbReference type="ARBA" id="ARBA00023187"/>
    </source>
</evidence>
<evidence type="ECO:0000313" key="12">
    <source>
        <dbReference type="EMBL" id="KAJ5114585.1"/>
    </source>
</evidence>
<dbReference type="InterPro" id="IPR034082">
    <property type="entry name" value="R3H_G-patch"/>
</dbReference>
<dbReference type="GO" id="GO:0005737">
    <property type="term" value="C:cytoplasm"/>
    <property type="evidence" value="ECO:0007669"/>
    <property type="project" value="UniProtKB-SubCell"/>
</dbReference>
<dbReference type="GeneID" id="81390096"/>
<evidence type="ECO:0000259" key="10">
    <source>
        <dbReference type="PROSITE" id="PS50174"/>
    </source>
</evidence>
<dbReference type="SUPFAM" id="SSF82708">
    <property type="entry name" value="R3H domain"/>
    <property type="match status" value="1"/>
</dbReference>